<keyword evidence="2" id="KW-0808">Transferase</keyword>
<dbReference type="InterPro" id="IPR043131">
    <property type="entry name" value="BCAT-like_N"/>
</dbReference>
<dbReference type="GO" id="GO:0008483">
    <property type="term" value="F:transaminase activity"/>
    <property type="evidence" value="ECO:0007669"/>
    <property type="project" value="UniProtKB-KW"/>
</dbReference>
<dbReference type="EMBL" id="JBHSDK010000028">
    <property type="protein sequence ID" value="MFC4337021.1"/>
    <property type="molecule type" value="Genomic_DNA"/>
</dbReference>
<comment type="caution">
    <text evidence="2">The sequence shown here is derived from an EMBL/GenBank/DDBJ whole genome shotgun (WGS) entry which is preliminary data.</text>
</comment>
<dbReference type="RefSeq" id="WP_380623548.1">
    <property type="nucleotide sequence ID" value="NZ_JBHSDK010000028.1"/>
</dbReference>
<dbReference type="NCBIfam" id="NF006734">
    <property type="entry name" value="PRK09266.1"/>
    <property type="match status" value="1"/>
</dbReference>
<gene>
    <name evidence="2" type="ORF">ACFPET_17600</name>
</gene>
<dbReference type="InterPro" id="IPR001544">
    <property type="entry name" value="Aminotrans_IV"/>
</dbReference>
<evidence type="ECO:0000256" key="1">
    <source>
        <dbReference type="ARBA" id="ARBA00009320"/>
    </source>
</evidence>
<protein>
    <submittedName>
        <fullName evidence="2">Aminotransferase class IV</fullName>
    </submittedName>
</protein>
<name>A0ABV8U1R3_9ACTN</name>
<evidence type="ECO:0000313" key="2">
    <source>
        <dbReference type="EMBL" id="MFC4337021.1"/>
    </source>
</evidence>
<dbReference type="InterPro" id="IPR043132">
    <property type="entry name" value="BCAT-like_C"/>
</dbReference>
<evidence type="ECO:0000313" key="3">
    <source>
        <dbReference type="Proteomes" id="UP001595823"/>
    </source>
</evidence>
<dbReference type="PANTHER" id="PTHR42743">
    <property type="entry name" value="AMINO-ACID AMINOTRANSFERASE"/>
    <property type="match status" value="1"/>
</dbReference>
<keyword evidence="3" id="KW-1185">Reference proteome</keyword>
<comment type="similarity">
    <text evidence="1">Belongs to the class-IV pyridoxal-phosphate-dependent aminotransferase family.</text>
</comment>
<keyword evidence="2" id="KW-0032">Aminotransferase</keyword>
<dbReference type="Proteomes" id="UP001595823">
    <property type="component" value="Unassembled WGS sequence"/>
</dbReference>
<dbReference type="InterPro" id="IPR036038">
    <property type="entry name" value="Aminotransferase-like"/>
</dbReference>
<organism evidence="2 3">
    <name type="scientific">Salininema proteolyticum</name>
    <dbReference type="NCBI Taxonomy" id="1607685"/>
    <lineage>
        <taxon>Bacteria</taxon>
        <taxon>Bacillati</taxon>
        <taxon>Actinomycetota</taxon>
        <taxon>Actinomycetes</taxon>
        <taxon>Glycomycetales</taxon>
        <taxon>Glycomycetaceae</taxon>
        <taxon>Salininema</taxon>
    </lineage>
</organism>
<dbReference type="Gene3D" id="3.20.10.10">
    <property type="entry name" value="D-amino Acid Aminotransferase, subunit A, domain 2"/>
    <property type="match status" value="1"/>
</dbReference>
<dbReference type="Gene3D" id="3.30.470.10">
    <property type="match status" value="1"/>
</dbReference>
<dbReference type="PANTHER" id="PTHR42743:SF2">
    <property type="entry name" value="AMINODEOXYCHORISMATE LYASE"/>
    <property type="match status" value="1"/>
</dbReference>
<dbReference type="InterPro" id="IPR050571">
    <property type="entry name" value="Class-IV_PLP-Dep_Aminotrnsfr"/>
</dbReference>
<dbReference type="Pfam" id="PF01063">
    <property type="entry name" value="Aminotran_4"/>
    <property type="match status" value="1"/>
</dbReference>
<accession>A0ABV8U1R3</accession>
<reference evidence="3" key="1">
    <citation type="journal article" date="2019" name="Int. J. Syst. Evol. Microbiol.">
        <title>The Global Catalogue of Microorganisms (GCM) 10K type strain sequencing project: providing services to taxonomists for standard genome sequencing and annotation.</title>
        <authorList>
            <consortium name="The Broad Institute Genomics Platform"/>
            <consortium name="The Broad Institute Genome Sequencing Center for Infectious Disease"/>
            <person name="Wu L."/>
            <person name="Ma J."/>
        </authorList>
    </citation>
    <scope>NUCLEOTIDE SEQUENCE [LARGE SCALE GENOMIC DNA]</scope>
    <source>
        <strain evidence="3">IBRC-M 10908</strain>
    </source>
</reference>
<dbReference type="SUPFAM" id="SSF56752">
    <property type="entry name" value="D-aminoacid aminotransferase-like PLP-dependent enzymes"/>
    <property type="match status" value="1"/>
</dbReference>
<proteinExistence type="inferred from homology"/>
<sequence>MTTAQSGWRTASPEDLEGLALGNFGHFTSMQVRGGRARGFAKHLERLAVSSEELFGRSVPEEGVRNAVVGALAGRRDASIRVTVFGGNPDLVVWASADEPAEAGGPLRLMTVAHVRPAPHVKHTGTFAQTYYGRKARAEGFNDALFATEKGLVSETAIANVGFWDGAAVVWPEAPQLPGITMALIREGLEGKGVPQTRRPVGLGEIRSFHGMFACNSLGISAVEGLDGRPLPVDEGLMELVNGALESRDWEDIEAV</sequence>